<dbReference type="Proteomes" id="UP000007148">
    <property type="component" value="Unassembled WGS sequence"/>
</dbReference>
<dbReference type="InterPro" id="IPR013946">
    <property type="entry name" value="NCA2-like"/>
</dbReference>
<keyword evidence="7" id="KW-1185">Reference proteome</keyword>
<evidence type="ECO:0000313" key="6">
    <source>
        <dbReference type="EMBL" id="CCA67648.1"/>
    </source>
</evidence>
<dbReference type="eggNOG" id="ENOG502QTT6">
    <property type="taxonomic scope" value="Eukaryota"/>
</dbReference>
<dbReference type="STRING" id="1109443.G4T8M1"/>
<reference evidence="6 7" key="1">
    <citation type="journal article" date="2011" name="PLoS Pathog.">
        <title>Endophytic Life Strategies Decoded by Genome and Transcriptome Analyses of the Mutualistic Root Symbiont Piriformospora indica.</title>
        <authorList>
            <person name="Zuccaro A."/>
            <person name="Lahrmann U."/>
            <person name="Guldener U."/>
            <person name="Langen G."/>
            <person name="Pfiffi S."/>
            <person name="Biedenkopf D."/>
            <person name="Wong P."/>
            <person name="Samans B."/>
            <person name="Grimm C."/>
            <person name="Basiewicz M."/>
            <person name="Murat C."/>
            <person name="Martin F."/>
            <person name="Kogel K.H."/>
        </authorList>
    </citation>
    <scope>NUCLEOTIDE SEQUENCE [LARGE SCALE GENOMIC DNA]</scope>
    <source>
        <strain evidence="6 7">DSM 11827</strain>
    </source>
</reference>
<proteinExistence type="predicted"/>
<gene>
    <name evidence="6" type="ORF">PIIN_01477</name>
</gene>
<evidence type="ECO:0000313" key="7">
    <source>
        <dbReference type="Proteomes" id="UP000007148"/>
    </source>
</evidence>
<dbReference type="PANTHER" id="PTHR28234:SF1">
    <property type="entry name" value="NUCLEAR CONTROL OF ATPASE PROTEIN 2"/>
    <property type="match status" value="1"/>
</dbReference>
<keyword evidence="5" id="KW-0472">Membrane</keyword>
<dbReference type="OrthoDB" id="413313at2759"/>
<comment type="caution">
    <text evidence="6">The sequence shown here is derived from an EMBL/GenBank/DDBJ whole genome shotgun (WGS) entry which is preliminary data.</text>
</comment>
<comment type="subcellular location">
    <subcellularLocation>
        <location evidence="1">Mitochondrion membrane</location>
        <topology evidence="1">Multi-pass membrane protein</topology>
    </subcellularLocation>
</comment>
<keyword evidence="4" id="KW-0496">Mitochondrion</keyword>
<organism evidence="6 7">
    <name type="scientific">Serendipita indica (strain DSM 11827)</name>
    <name type="common">Root endophyte fungus</name>
    <name type="synonym">Piriformospora indica</name>
    <dbReference type="NCBI Taxonomy" id="1109443"/>
    <lineage>
        <taxon>Eukaryota</taxon>
        <taxon>Fungi</taxon>
        <taxon>Dikarya</taxon>
        <taxon>Basidiomycota</taxon>
        <taxon>Agaricomycotina</taxon>
        <taxon>Agaricomycetes</taxon>
        <taxon>Sebacinales</taxon>
        <taxon>Serendipitaceae</taxon>
        <taxon>Serendipita</taxon>
    </lineage>
</organism>
<dbReference type="InParanoid" id="G4T8M1"/>
<sequence length="654" mass="73926">MSSFVDQRTQEIFQNASIDALNTPPASEANKSLKATLAVLNSPPTDAQLLHSLDVLEENGFGDVGALENPLAIGVSERVIAGLYARAMKALLEQGLELDKEARFWSEVERSGYNSSYYLLQTLPSRLVRLTGTFIDSLRHRHIPITWSTFQAENIRRLFPSTNRPSELLVAAFPHLGIHGRLFPSSPFLLTRDECRHKRKQLERLRDDRALRVGLLAAASHELEHTLSATNHSTSQLEKHLLLLQLALGTDGQMASFDYTLLQQIEKNKERHEREVNSLRRPSRLVRIWPRLLLLPPACYLIFRYIYQPRDSIRQHLKEAAETIRVFWQSWVIQPIQGIIATVRTGGDEGIRVISKDALRADMASLERMAVDLGKEKLGYTKAQIESLHEQIRVGDLTPVLQVYENDIKTPIRSAVAGTLVRSLLIQVQKVKVDVDFALSGIDKLLRSQELTFGFVGLAPALLIVYSTFDWLRSTWRGGSGKGRLGGQTQRQRIWSCMRRIDKLLIVPPKMGQDSAAYSSLLSSYIALTREDSHAANVDVTLLFDSTSRAERRDESTGRIGAINDPSIYRTNRAREDEELALSPLTNGLLLLSSTQLRAFAETHLRRSSFRDEFLEDVRDLEDGTLSVKSKRLVLTRMYRSWGRLLGWDNCGEL</sequence>
<name>G4T8M1_SERID</name>
<dbReference type="PANTHER" id="PTHR28234">
    <property type="entry name" value="NUCLEAR CONTROL OF ATPASE PROTEIN 2"/>
    <property type="match status" value="1"/>
</dbReference>
<evidence type="ECO:0000256" key="4">
    <source>
        <dbReference type="ARBA" id="ARBA00023128"/>
    </source>
</evidence>
<keyword evidence="3" id="KW-1133">Transmembrane helix</keyword>
<evidence type="ECO:0000256" key="5">
    <source>
        <dbReference type="ARBA" id="ARBA00023136"/>
    </source>
</evidence>
<dbReference type="FunCoup" id="G4T8M1">
    <property type="interactions" value="32"/>
</dbReference>
<dbReference type="Pfam" id="PF08637">
    <property type="entry name" value="NCA2"/>
    <property type="match status" value="2"/>
</dbReference>
<evidence type="ECO:0000256" key="1">
    <source>
        <dbReference type="ARBA" id="ARBA00004225"/>
    </source>
</evidence>
<evidence type="ECO:0000256" key="3">
    <source>
        <dbReference type="ARBA" id="ARBA00022989"/>
    </source>
</evidence>
<keyword evidence="2" id="KW-0812">Transmembrane</keyword>
<dbReference type="AlphaFoldDB" id="G4T8M1"/>
<evidence type="ECO:0000256" key="2">
    <source>
        <dbReference type="ARBA" id="ARBA00022692"/>
    </source>
</evidence>
<protein>
    <submittedName>
        <fullName evidence="6">Related to NCA2-control of mitochondrial synthesis of Atp6p and Atp8p</fullName>
    </submittedName>
</protein>
<dbReference type="EMBL" id="CAFZ01000017">
    <property type="protein sequence ID" value="CCA67648.1"/>
    <property type="molecule type" value="Genomic_DNA"/>
</dbReference>
<dbReference type="GO" id="GO:0005741">
    <property type="term" value="C:mitochondrial outer membrane"/>
    <property type="evidence" value="ECO:0007669"/>
    <property type="project" value="TreeGrafter"/>
</dbReference>
<dbReference type="HOGENOM" id="CLU_008227_3_0_1"/>
<accession>G4T8M1</accession>
<dbReference type="OMA" id="YENEIEW"/>